<evidence type="ECO:0000313" key="2">
    <source>
        <dbReference type="EMBL" id="BDU75211.1"/>
    </source>
</evidence>
<sequence>MDRFGSSRLRIVWTCVSLLLAGVVLGGVGGFGGDGSQLMIFGSGIPIGFVADDPKAWAVDILGRFIFAVVPAVILLGGIFPLGEWLGAGSRAERFKGLTLGAPMAFAHGLFLSQVAILPLFAASWKLLGNPLAPRILLADTNAVVLGLELLLWSAALGCLLRSNRGLAVILAYGLQEVGRVMAWGGEFLGDLEVSKGLVKLMAFLGRALPSSQLPSDPFAWKALPLSLGLPILLAALLLLLPGKGAKRSRG</sequence>
<reference evidence="2" key="1">
    <citation type="journal article" date="2023" name="Int. J. Syst. Evol. Microbiol.">
        <title>Mesoterricola silvestris gen. nov., sp. nov., Mesoterricola sediminis sp. nov., Geothrix oryzae sp. nov., Geothrix edaphica sp. nov., Geothrix rubra sp. nov., and Geothrix limicola sp. nov., six novel members of Acidobacteriota isolated from soils.</title>
        <authorList>
            <person name="Itoh H."/>
            <person name="Sugisawa Y."/>
            <person name="Mise K."/>
            <person name="Xu Z."/>
            <person name="Kuniyasu M."/>
            <person name="Ushijima N."/>
            <person name="Kawano K."/>
            <person name="Kobayashi E."/>
            <person name="Shiratori Y."/>
            <person name="Masuda Y."/>
            <person name="Senoo K."/>
        </authorList>
    </citation>
    <scope>NUCLEOTIDE SEQUENCE</scope>
    <source>
        <strain evidence="2">W786</strain>
    </source>
</reference>
<keyword evidence="1" id="KW-0472">Membrane</keyword>
<dbReference type="AlphaFoldDB" id="A0AA48H0F9"/>
<evidence type="ECO:0000313" key="3">
    <source>
        <dbReference type="Proteomes" id="UP001228113"/>
    </source>
</evidence>
<feature type="transmembrane region" description="Helical" evidence="1">
    <location>
        <begin position="98"/>
        <end position="123"/>
    </location>
</feature>
<keyword evidence="3" id="KW-1185">Reference proteome</keyword>
<gene>
    <name evidence="2" type="ORF">METESE_01690</name>
</gene>
<organism evidence="2 3">
    <name type="scientific">Mesoterricola sediminis</name>
    <dbReference type="NCBI Taxonomy" id="2927980"/>
    <lineage>
        <taxon>Bacteria</taxon>
        <taxon>Pseudomonadati</taxon>
        <taxon>Acidobacteriota</taxon>
        <taxon>Holophagae</taxon>
        <taxon>Holophagales</taxon>
        <taxon>Holophagaceae</taxon>
        <taxon>Mesoterricola</taxon>
    </lineage>
</organism>
<feature type="transmembrane region" description="Helical" evidence="1">
    <location>
        <begin position="12"/>
        <end position="32"/>
    </location>
</feature>
<dbReference type="KEGG" id="msea:METESE_01690"/>
<protein>
    <submittedName>
        <fullName evidence="2">Uncharacterized protein</fullName>
    </submittedName>
</protein>
<keyword evidence="1" id="KW-0812">Transmembrane</keyword>
<dbReference type="EMBL" id="AP027081">
    <property type="protein sequence ID" value="BDU75211.1"/>
    <property type="molecule type" value="Genomic_DNA"/>
</dbReference>
<dbReference type="RefSeq" id="WP_279342640.1">
    <property type="nucleotide sequence ID" value="NZ_AP027081.1"/>
</dbReference>
<evidence type="ECO:0000256" key="1">
    <source>
        <dbReference type="SAM" id="Phobius"/>
    </source>
</evidence>
<feature type="transmembrane region" description="Helical" evidence="1">
    <location>
        <begin position="219"/>
        <end position="241"/>
    </location>
</feature>
<keyword evidence="1" id="KW-1133">Transmembrane helix</keyword>
<dbReference type="Proteomes" id="UP001228113">
    <property type="component" value="Chromosome"/>
</dbReference>
<accession>A0AA48H0F9</accession>
<proteinExistence type="predicted"/>
<name>A0AA48H0F9_9BACT</name>
<feature type="transmembrane region" description="Helical" evidence="1">
    <location>
        <begin position="65"/>
        <end position="86"/>
    </location>
</feature>